<organism evidence="1 2">
    <name type="scientific">Vibrio parahaemolyticus</name>
    <dbReference type="NCBI Taxonomy" id="670"/>
    <lineage>
        <taxon>Bacteria</taxon>
        <taxon>Pseudomonadati</taxon>
        <taxon>Pseudomonadota</taxon>
        <taxon>Gammaproteobacteria</taxon>
        <taxon>Vibrionales</taxon>
        <taxon>Vibrionaceae</taxon>
        <taxon>Vibrio</taxon>
    </lineage>
</organism>
<gene>
    <name evidence="1" type="ORF">QX249_13015</name>
</gene>
<evidence type="ECO:0000313" key="2">
    <source>
        <dbReference type="Proteomes" id="UP001253193"/>
    </source>
</evidence>
<accession>A0AAW8Q023</accession>
<dbReference type="RefSeq" id="WP_311020497.1">
    <property type="nucleotide sequence ID" value="NZ_JAUHGG010000003.1"/>
</dbReference>
<sequence length="785" mass="85140">MSTIANSLSAAEQIEYIRHSENISRMATLFNNTDKAKKYFLDKGIEAEKLSQEEIMRQALQRDLFNSELPTGYLSTAEELAAKQLSKRAVDASFKDIPDFKESKLSSQMSFRDDISSGRSSVELADSLKDINFGKTLGFMARQSLGFGLATMTGGMSVALVSNPIVSYAIYSGVKASIFKVLEFSGVLTSLKNAFAGFLKNVSKVLGFDKLSEKHPTLAKGAKLLAIGTAVTAAVIALSSDANAETTLSSTPTTNNSLQALKAFEEGIEQSAVAPIKDLPEAAKHLAESAEAPKSFVQILQNEVTEKMSSGAPVVFGDAPEVSGDSLGQNGVLSKPDLGSKGVEVEPQIPAYLTGNFSSDAKDYSLSGRLDSIRESTQAGQIFDKLEQGGQDNSFKVPFKAEAEQLVGEEQDLGQVTVEASVVESEVAPFDISKTESVQIEIKSGSSVWRTYENYLDSSGINFENEAQKNKAMVHIMQEIARINPDLESVHQIQAGQVLNFPKVETLDQALSATQTIDVTAANNVLSNHAPSEGMIEAAKSKAAPVSDIVGGHASEVEAQQQVAGKAFGGKVDWAVIDKEGFTGLTGDSGSFLIFEDSPQEKIRTVAENISNKLYDSEDYSLIEKEYVTGKIEAEILSQNSLAVTDKGFLKVPTNFNDVHFAEMASGVNDHYIGEYVTEHAKTYTESNYQMDSKGVVHMTSDKSIEQVSATIALEMSKRDDMTPDQIGKLYGEIVESIKLENGVQGNDVPLDKFKIPNELQTEIKNERLLKCTDVYSPHERPKFR</sequence>
<reference evidence="1" key="1">
    <citation type="submission" date="2023-06" db="EMBL/GenBank/DDBJ databases">
        <title>Genomic Diversity of Vibrio spp. and Metagenomic Analysis of Pathogens in Florida Gulf Coastal Waters Following Hurricane Ian.</title>
        <authorList>
            <person name="Brumfield K.D."/>
        </authorList>
    </citation>
    <scope>NUCLEOTIDE SEQUENCE</scope>
    <source>
        <strain evidence="1">WBS2B-138</strain>
    </source>
</reference>
<evidence type="ECO:0000313" key="1">
    <source>
        <dbReference type="EMBL" id="MDS1821587.1"/>
    </source>
</evidence>
<comment type="caution">
    <text evidence="1">The sequence shown here is derived from an EMBL/GenBank/DDBJ whole genome shotgun (WGS) entry which is preliminary data.</text>
</comment>
<dbReference type="Proteomes" id="UP001253193">
    <property type="component" value="Unassembled WGS sequence"/>
</dbReference>
<proteinExistence type="predicted"/>
<dbReference type="AlphaFoldDB" id="A0AAW8Q023"/>
<name>A0AAW8Q023_VIBPH</name>
<protein>
    <submittedName>
        <fullName evidence="1">Uncharacterized protein</fullName>
    </submittedName>
</protein>
<dbReference type="EMBL" id="JAUHGG010000003">
    <property type="protein sequence ID" value="MDS1821587.1"/>
    <property type="molecule type" value="Genomic_DNA"/>
</dbReference>